<dbReference type="Pfam" id="PF20339">
    <property type="entry name" value="DUF6634"/>
    <property type="match status" value="1"/>
</dbReference>
<dbReference type="Proteomes" id="UP001241605">
    <property type="component" value="Chromosome"/>
</dbReference>
<organism evidence="1 2">
    <name type="scientific">Tropicibacter oceani</name>
    <dbReference type="NCBI Taxonomy" id="3058420"/>
    <lineage>
        <taxon>Bacteria</taxon>
        <taxon>Pseudomonadati</taxon>
        <taxon>Pseudomonadota</taxon>
        <taxon>Alphaproteobacteria</taxon>
        <taxon>Rhodobacterales</taxon>
        <taxon>Roseobacteraceae</taxon>
        <taxon>Tropicibacter</taxon>
    </lineage>
</organism>
<sequence>MMNKTATARITLYKYRNAYDAVKLGPPVDRHDPDTAGMTDWIPVVRGKFLNLRGVAADHPNLGNRYIETSALVYLTSDTVWARTLSRWYYLNAPFEMPLLFVNPSARQDVVCKFEDGGFGLTVAVTQKLLALRPGQLTEMAREYSMCSHAEYFEQIRQEWTLGAHQG</sequence>
<protein>
    <submittedName>
        <fullName evidence="1">Uncharacterized protein</fullName>
    </submittedName>
</protein>
<reference evidence="1 2" key="1">
    <citation type="submission" date="2023-05" db="EMBL/GenBank/DDBJ databases">
        <title>YMD87, complete Genome.</title>
        <authorList>
            <person name="Zhang J."/>
            <person name="Xu X."/>
        </authorList>
    </citation>
    <scope>NUCLEOTIDE SEQUENCE [LARGE SCALE GENOMIC DNA]</scope>
    <source>
        <strain evidence="1 2">YMD87</strain>
    </source>
</reference>
<proteinExistence type="predicted"/>
<keyword evidence="2" id="KW-1185">Reference proteome</keyword>
<dbReference type="RefSeq" id="WP_282301956.1">
    <property type="nucleotide sequence ID" value="NZ_CP124616.1"/>
</dbReference>
<accession>A0ABY8QL41</accession>
<name>A0ABY8QL41_9RHOB</name>
<evidence type="ECO:0000313" key="2">
    <source>
        <dbReference type="Proteomes" id="UP001241605"/>
    </source>
</evidence>
<dbReference type="EMBL" id="CP124616">
    <property type="protein sequence ID" value="WGW05332.1"/>
    <property type="molecule type" value="Genomic_DNA"/>
</dbReference>
<evidence type="ECO:0000313" key="1">
    <source>
        <dbReference type="EMBL" id="WGW05332.1"/>
    </source>
</evidence>
<dbReference type="InterPro" id="IPR046574">
    <property type="entry name" value="DUF6634"/>
</dbReference>
<gene>
    <name evidence="1" type="ORF">QF118_07230</name>
</gene>